<protein>
    <submittedName>
        <fullName evidence="1">Immunity protein Imm1</fullName>
    </submittedName>
</protein>
<proteinExistence type="predicted"/>
<dbReference type="Pfam" id="PF14430">
    <property type="entry name" value="Imm1"/>
    <property type="match status" value="1"/>
</dbReference>
<dbReference type="InterPro" id="IPR025680">
    <property type="entry name" value="DddI"/>
</dbReference>
<organism evidence="1 2">
    <name type="scientific">Actinokineospora diospyrosa</name>
    <dbReference type="NCBI Taxonomy" id="103728"/>
    <lineage>
        <taxon>Bacteria</taxon>
        <taxon>Bacillati</taxon>
        <taxon>Actinomycetota</taxon>
        <taxon>Actinomycetes</taxon>
        <taxon>Pseudonocardiales</taxon>
        <taxon>Pseudonocardiaceae</taxon>
        <taxon>Actinokineospora</taxon>
    </lineage>
</organism>
<gene>
    <name evidence="1" type="ORF">LV75_004327</name>
</gene>
<evidence type="ECO:0000313" key="2">
    <source>
        <dbReference type="Proteomes" id="UP001205185"/>
    </source>
</evidence>
<dbReference type="EMBL" id="JAMTCO010000010">
    <property type="protein sequence ID" value="MCP2271813.1"/>
    <property type="molecule type" value="Genomic_DNA"/>
</dbReference>
<accession>A0ABT1IGP3</accession>
<sequence>MTDDLLRHAWLHVDQLPAHFDLVAALREVKFDIPSVWVIATGSTDFTSGEHAELGVGVNGDIGALDWIAGEQRLVPLVGTNAGWKTYYLAGLDETPVPPHAEVPIEVAYQALAEFLTTRARPTCIEWQEAEQE</sequence>
<name>A0ABT1IGP3_9PSEU</name>
<reference evidence="1 2" key="1">
    <citation type="submission" date="2022-06" db="EMBL/GenBank/DDBJ databases">
        <title>Genomic Encyclopedia of Archaeal and Bacterial Type Strains, Phase II (KMG-II): from individual species to whole genera.</title>
        <authorList>
            <person name="Goeker M."/>
        </authorList>
    </citation>
    <scope>NUCLEOTIDE SEQUENCE [LARGE SCALE GENOMIC DNA]</scope>
    <source>
        <strain evidence="1 2">DSM 44255</strain>
    </source>
</reference>
<keyword evidence="2" id="KW-1185">Reference proteome</keyword>
<comment type="caution">
    <text evidence="1">The sequence shown here is derived from an EMBL/GenBank/DDBJ whole genome shotgun (WGS) entry which is preliminary data.</text>
</comment>
<dbReference type="Proteomes" id="UP001205185">
    <property type="component" value="Unassembled WGS sequence"/>
</dbReference>
<evidence type="ECO:0000313" key="1">
    <source>
        <dbReference type="EMBL" id="MCP2271813.1"/>
    </source>
</evidence>
<dbReference type="RefSeq" id="WP_253888776.1">
    <property type="nucleotide sequence ID" value="NZ_BAAAVB010000003.1"/>
</dbReference>